<keyword evidence="10" id="KW-0975">Bacterial flagellum</keyword>
<dbReference type="InterPro" id="IPR013385">
    <property type="entry name" value="T3SS_SpaO/YscQ/SpaO"/>
</dbReference>
<keyword evidence="8" id="KW-0283">Flagellar rotation</keyword>
<evidence type="ECO:0000256" key="8">
    <source>
        <dbReference type="ARBA" id="ARBA00022779"/>
    </source>
</evidence>
<dbReference type="Gene3D" id="3.40.1550.10">
    <property type="entry name" value="CheC-like"/>
    <property type="match status" value="1"/>
</dbReference>
<dbReference type="InterPro" id="IPR001543">
    <property type="entry name" value="FliN-like_C"/>
</dbReference>
<proteinExistence type="inferred from homology"/>
<dbReference type="Proteomes" id="UP000676506">
    <property type="component" value="Chromosome 2"/>
</dbReference>
<dbReference type="PANTHER" id="PTHR30034">
    <property type="entry name" value="FLAGELLAR MOTOR SWITCH PROTEIN FLIM"/>
    <property type="match status" value="1"/>
</dbReference>
<dbReference type="InterPro" id="IPR036429">
    <property type="entry name" value="SpoA-like_sf"/>
</dbReference>
<dbReference type="SUPFAM" id="SSF101801">
    <property type="entry name" value="Surface presentation of antigens (SPOA)"/>
    <property type="match status" value="1"/>
</dbReference>
<dbReference type="RefSeq" id="WP_211430581.1">
    <property type="nucleotide sequence ID" value="NZ_CP072649.1"/>
</dbReference>
<comment type="similarity">
    <text evidence="3">Belongs to the FliN/MopA/SpaO family.</text>
</comment>
<evidence type="ECO:0000256" key="9">
    <source>
        <dbReference type="ARBA" id="ARBA00023136"/>
    </source>
</evidence>
<comment type="function">
    <text evidence="11">FliM is one of three proteins (FliG, FliN, FliM) that forms the rotor-mounted switch complex (C ring), located at the base of the basal body. This complex interacts with the CheY and CheZ chemotaxis proteins, in addition to contacting components of the motor that determine the direction of flagellar rotation.</text>
</comment>
<evidence type="ECO:0000256" key="6">
    <source>
        <dbReference type="ARBA" id="ARBA00022475"/>
    </source>
</evidence>
<keyword evidence="9" id="KW-0472">Membrane</keyword>
<reference evidence="13 14" key="1">
    <citation type="submission" date="2021-03" db="EMBL/GenBank/DDBJ databases">
        <title>Genomic and phenotypic characterization of Chloracidobacterium isolates provides evidence for multiple species.</title>
        <authorList>
            <person name="Saini M.K."/>
            <person name="Costas A.M.G."/>
            <person name="Tank M."/>
            <person name="Bryant D.A."/>
        </authorList>
    </citation>
    <scope>NUCLEOTIDE SEQUENCE [LARGE SCALE GENOMIC DNA]</scope>
    <source>
        <strain evidence="13 14">BV2-C</strain>
    </source>
</reference>
<comment type="similarity">
    <text evidence="4">Belongs to the FliM family.</text>
</comment>
<gene>
    <name evidence="13" type="primary">sctQ</name>
    <name evidence="13" type="ORF">J8C06_13050</name>
</gene>
<evidence type="ECO:0000256" key="2">
    <source>
        <dbReference type="ARBA" id="ARBA00004202"/>
    </source>
</evidence>
<feature type="domain" description="Flagellar motor switch protein FliN-like C-terminal" evidence="12">
    <location>
        <begin position="369"/>
        <end position="436"/>
    </location>
</feature>
<protein>
    <recommendedName>
        <fullName evidence="5">Flagellar motor switch protein FliM</fullName>
    </recommendedName>
</protein>
<evidence type="ECO:0000256" key="3">
    <source>
        <dbReference type="ARBA" id="ARBA00009226"/>
    </source>
</evidence>
<organism evidence="13 14">
    <name type="scientific">Chloracidobacterium validum</name>
    <dbReference type="NCBI Taxonomy" id="2821543"/>
    <lineage>
        <taxon>Bacteria</taxon>
        <taxon>Pseudomonadati</taxon>
        <taxon>Acidobacteriota</taxon>
        <taxon>Terriglobia</taxon>
        <taxon>Terriglobales</taxon>
        <taxon>Acidobacteriaceae</taxon>
        <taxon>Chloracidobacterium</taxon>
    </lineage>
</organism>
<keyword evidence="14" id="KW-1185">Reference proteome</keyword>
<evidence type="ECO:0000256" key="5">
    <source>
        <dbReference type="ARBA" id="ARBA00021898"/>
    </source>
</evidence>
<evidence type="ECO:0000256" key="10">
    <source>
        <dbReference type="ARBA" id="ARBA00023143"/>
    </source>
</evidence>
<keyword evidence="6" id="KW-1003">Cell membrane</keyword>
<evidence type="ECO:0000256" key="11">
    <source>
        <dbReference type="ARBA" id="ARBA00025044"/>
    </source>
</evidence>
<evidence type="ECO:0000313" key="14">
    <source>
        <dbReference type="Proteomes" id="UP000676506"/>
    </source>
</evidence>
<dbReference type="PANTHER" id="PTHR30034:SF6">
    <property type="entry name" value="YOP PROTEINS TRANSLOCATION PROTEIN Q"/>
    <property type="match status" value="1"/>
</dbReference>
<dbReference type="InterPro" id="IPR028976">
    <property type="entry name" value="CheC-like_sf"/>
</dbReference>
<keyword evidence="7" id="KW-0145">Chemotaxis</keyword>
<evidence type="ECO:0000256" key="1">
    <source>
        <dbReference type="ARBA" id="ARBA00004117"/>
    </source>
</evidence>
<dbReference type="PRINTS" id="PR00956">
    <property type="entry name" value="FLGMOTORFLIN"/>
</dbReference>
<accession>A0ABX8BCQ2</accession>
<comment type="subcellular location">
    <subcellularLocation>
        <location evidence="1">Bacterial flagellum basal body</location>
    </subcellularLocation>
    <subcellularLocation>
        <location evidence="2">Cell membrane</location>
        <topology evidence="2">Peripheral membrane protein</topology>
    </subcellularLocation>
</comment>
<name>A0ABX8BCQ2_9BACT</name>
<dbReference type="NCBIfam" id="TIGR02551">
    <property type="entry name" value="SpaO_YscQ"/>
    <property type="match status" value="1"/>
</dbReference>
<dbReference type="EMBL" id="CP072649">
    <property type="protein sequence ID" value="QUW04692.1"/>
    <property type="molecule type" value="Genomic_DNA"/>
</dbReference>
<dbReference type="Gene3D" id="2.30.330.10">
    <property type="entry name" value="SpoA-like"/>
    <property type="match status" value="1"/>
</dbReference>
<evidence type="ECO:0000259" key="12">
    <source>
        <dbReference type="Pfam" id="PF01052"/>
    </source>
</evidence>
<dbReference type="InterPro" id="IPR001172">
    <property type="entry name" value="FliN_T3SS_HrcQb"/>
</dbReference>
<sequence>MSQTLDDPFAFDLFAQPIVAPVEPEAVVHPVAATAPRERRWTDALPKCSQAEVAAGRELGGVPTWLFGAMFRAAAARLLTILRTPPELFGMTSFGLAEVSADELCQTTEDRRFCATLGIGPDNATLFLQADAGFAAALVERMLGGNGTPPETPRQVSSAEATALEFLLLTLAWDINAFLGEPALRLTSCARWLSFGHFQSATSTAERHHRHLVGTVSLKFAEAVGFAEFIFDVQSLAAFRAIARRTLERPVTDPALALIRQKHVADLATIVPSFPMAVVIGTVEGTYGELQSLEIGDFVIIETVQSALQPGGVGTAVIGSPDAVLLFGELDDAHRLTVQDLLPAALLAQEESTPMPTNESTSDSPAIALEELTVTVRIELAARRMRLEELAQLRPGHVLELGCAPTDPVTLTVDGRPIARGELVDVEGRLGVRITQGRS</sequence>
<evidence type="ECO:0000256" key="7">
    <source>
        <dbReference type="ARBA" id="ARBA00022500"/>
    </source>
</evidence>
<dbReference type="Pfam" id="PF01052">
    <property type="entry name" value="FliMN_C"/>
    <property type="match status" value="1"/>
</dbReference>
<evidence type="ECO:0000256" key="4">
    <source>
        <dbReference type="ARBA" id="ARBA00011049"/>
    </source>
</evidence>
<evidence type="ECO:0000313" key="13">
    <source>
        <dbReference type="EMBL" id="QUW04692.1"/>
    </source>
</evidence>